<dbReference type="Proteomes" id="UP000248745">
    <property type="component" value="Unassembled WGS sequence"/>
</dbReference>
<feature type="signal peptide" evidence="1">
    <location>
        <begin position="1"/>
        <end position="20"/>
    </location>
</feature>
<name>A0A2W2AEZ8_9BACT</name>
<dbReference type="NCBIfam" id="TIGR04183">
    <property type="entry name" value="Por_Secre_tail"/>
    <property type="match status" value="1"/>
</dbReference>
<feature type="chain" id="PRO_5016087260" description="Secretion system C-terminal sorting domain-containing protein" evidence="1">
    <location>
        <begin position="21"/>
        <end position="543"/>
    </location>
</feature>
<proteinExistence type="predicted"/>
<dbReference type="AlphaFoldDB" id="A0A2W2AEZ8"/>
<dbReference type="PANTHER" id="PTHR42754:SF1">
    <property type="entry name" value="LIPOPROTEIN"/>
    <property type="match status" value="1"/>
</dbReference>
<dbReference type="EMBL" id="QKTW01000007">
    <property type="protein sequence ID" value="PZF74055.1"/>
    <property type="molecule type" value="Genomic_DNA"/>
</dbReference>
<evidence type="ECO:0000256" key="1">
    <source>
        <dbReference type="SAM" id="SignalP"/>
    </source>
</evidence>
<accession>A0A2W2AEZ8</accession>
<dbReference type="RefSeq" id="WP_110997797.1">
    <property type="nucleotide sequence ID" value="NZ_QKTW01000007.1"/>
</dbReference>
<feature type="domain" description="Secretion system C-terminal sorting" evidence="2">
    <location>
        <begin position="472"/>
        <end position="541"/>
    </location>
</feature>
<dbReference type="InterPro" id="IPR026444">
    <property type="entry name" value="Secre_tail"/>
</dbReference>
<dbReference type="OrthoDB" id="9811934at2"/>
<organism evidence="3 4">
    <name type="scientific">Taibaiella soli</name>
    <dbReference type="NCBI Taxonomy" id="1649169"/>
    <lineage>
        <taxon>Bacteria</taxon>
        <taxon>Pseudomonadati</taxon>
        <taxon>Bacteroidota</taxon>
        <taxon>Chitinophagia</taxon>
        <taxon>Chitinophagales</taxon>
        <taxon>Chitinophagaceae</taxon>
        <taxon>Taibaiella</taxon>
    </lineage>
</organism>
<dbReference type="Pfam" id="PF18962">
    <property type="entry name" value="Por_Secre_tail"/>
    <property type="match status" value="1"/>
</dbReference>
<evidence type="ECO:0000259" key="2">
    <source>
        <dbReference type="Pfam" id="PF18962"/>
    </source>
</evidence>
<evidence type="ECO:0000313" key="3">
    <source>
        <dbReference type="EMBL" id="PZF74055.1"/>
    </source>
</evidence>
<protein>
    <recommendedName>
        <fullName evidence="2">Secretion system C-terminal sorting domain-containing protein</fullName>
    </recommendedName>
</protein>
<sequence>MNRFRLLLLSLLLAGNYCDAQTAGPGIHFSKTYGGSHDDIGEQLIQTRDKGFLIAGYTNSTDDDIAVPGSDTTANQYDIFLVKTDSIGSVQWTKVLNNAGTEALRKIVETDSSYVVAGETFTNVNHDFANIPAISGFLFWIDKTNGSIINAKGYKQPALSTSIFDMVLAKDGNIVCTGYYNGLANAATGVKGGGDVWIMKVQNNTGNVIWQKFWGGTNTEQGYGIVSDSTGGYTIVGTVASTDGDAPAPSYGQGDAFVLNVDSMGNTRWYKKYGTSGSQYLAYIGKTASGYIVGGYANVDGTHVHGTTGNGDYWVMKLNNAGDTVWTRTFGGSEFERLVSLAVTNDGGVFINGYVTSTDGTFAQPGAMVDNGLLRLDSNGNVVWKKRMGSNLADNVGAGIVTCDNGYAFTALASQMSGDVTGTNHGNFEMWLCKLNSDGLDNITPDAPCNYKAPTPQPSGVAQLSAGEPVIIFPNPTTGIFQLKNVSAGSTIKLLNQVGQIVYQQTATKKTEQINPGALAAGLYIIQITTPDKTTSNFKLLIQ</sequence>
<keyword evidence="1" id="KW-0732">Signal</keyword>
<gene>
    <name evidence="3" type="ORF">DN068_05010</name>
</gene>
<comment type="caution">
    <text evidence="3">The sequence shown here is derived from an EMBL/GenBank/DDBJ whole genome shotgun (WGS) entry which is preliminary data.</text>
</comment>
<reference evidence="3 4" key="1">
    <citation type="submission" date="2018-06" db="EMBL/GenBank/DDBJ databases">
        <title>Mucibacter soli gen. nov., sp. nov., a new member of the family Chitinophagaceae producing mucin.</title>
        <authorList>
            <person name="Kim M.-K."/>
            <person name="Park S."/>
            <person name="Kim T.-S."/>
            <person name="Joung Y."/>
            <person name="Han J.-H."/>
            <person name="Kim S.B."/>
        </authorList>
    </citation>
    <scope>NUCLEOTIDE SEQUENCE [LARGE SCALE GENOMIC DNA]</scope>
    <source>
        <strain evidence="3 4">R1-15</strain>
    </source>
</reference>
<keyword evidence="4" id="KW-1185">Reference proteome</keyword>
<dbReference type="PANTHER" id="PTHR42754">
    <property type="entry name" value="ENDOGLUCANASE"/>
    <property type="match status" value="1"/>
</dbReference>
<evidence type="ECO:0000313" key="4">
    <source>
        <dbReference type="Proteomes" id="UP000248745"/>
    </source>
</evidence>